<dbReference type="Proteomes" id="UP000066480">
    <property type="component" value="Chromosome"/>
</dbReference>
<accession>A0A0K1JLC5</accession>
<reference evidence="2 3" key="1">
    <citation type="submission" date="2015-03" db="EMBL/GenBank/DDBJ databases">
        <title>Luteipulveratus halotolerans sp. nov., a novel actinobacterium (Dermacoccaceae) from Sarawak, Malaysia.</title>
        <authorList>
            <person name="Juboi H."/>
            <person name="Basik A."/>
            <person name="Shamsul S.S."/>
            <person name="Arnold P."/>
            <person name="Schmitt E.K."/>
            <person name="Sanglier J.-J."/>
            <person name="Yeo T."/>
        </authorList>
    </citation>
    <scope>NUCLEOTIDE SEQUENCE [LARGE SCALE GENOMIC DNA]</scope>
    <source>
        <strain evidence="2 3">MN07-A0370</strain>
    </source>
</reference>
<name>A0A0K1JLC5_9MICO</name>
<evidence type="ECO:0000313" key="2">
    <source>
        <dbReference type="EMBL" id="AKU17375.1"/>
    </source>
</evidence>
<dbReference type="STRING" id="571913.VV02_18495"/>
<gene>
    <name evidence="2" type="ORF">VV02_18495</name>
</gene>
<dbReference type="AlphaFoldDB" id="A0A0K1JLC5"/>
<evidence type="ECO:0000256" key="1">
    <source>
        <dbReference type="SAM" id="MobiDB-lite"/>
    </source>
</evidence>
<dbReference type="KEGG" id="lmoi:VV02_18495"/>
<protein>
    <submittedName>
        <fullName evidence="2">Uncharacterized protein</fullName>
    </submittedName>
</protein>
<organism evidence="2 3">
    <name type="scientific">Luteipulveratus mongoliensis</name>
    <dbReference type="NCBI Taxonomy" id="571913"/>
    <lineage>
        <taxon>Bacteria</taxon>
        <taxon>Bacillati</taxon>
        <taxon>Actinomycetota</taxon>
        <taxon>Actinomycetes</taxon>
        <taxon>Micrococcales</taxon>
        <taxon>Dermacoccaceae</taxon>
        <taxon>Luteipulveratus</taxon>
    </lineage>
</organism>
<feature type="compositionally biased region" description="Polar residues" evidence="1">
    <location>
        <begin position="68"/>
        <end position="80"/>
    </location>
</feature>
<feature type="region of interest" description="Disordered" evidence="1">
    <location>
        <begin position="25"/>
        <end position="133"/>
    </location>
</feature>
<sequence length="133" mass="14035">MAAHGPRLDRHARRRRRCRRLVMVHRRPRACARGARMADRASGSGPQAARGRPDGCAPARGEPDHGSSAASGPGAQQRSDSAADDPAGRHSRTAACAALHDWGRDGRRCRTPSRTGPGPAPGRLPPERAGTTA</sequence>
<keyword evidence="3" id="KW-1185">Reference proteome</keyword>
<evidence type="ECO:0000313" key="3">
    <source>
        <dbReference type="Proteomes" id="UP000066480"/>
    </source>
</evidence>
<proteinExistence type="predicted"/>
<dbReference type="EMBL" id="CP011112">
    <property type="protein sequence ID" value="AKU17375.1"/>
    <property type="molecule type" value="Genomic_DNA"/>
</dbReference>